<dbReference type="EMBL" id="JAVREI010000001">
    <property type="protein sequence ID" value="MDT0274300.1"/>
    <property type="molecule type" value="Genomic_DNA"/>
</dbReference>
<dbReference type="Pfam" id="PF13560">
    <property type="entry name" value="HTH_31"/>
    <property type="match status" value="1"/>
</dbReference>
<sequence length="299" mass="31607">MTSAVAAPAVGELLRQWRQRRRLSQLDLAGEAGVSARHLSFVETGRARPSREMVLRLADQLEVPLGARNELLAAAGFAPAYRRRDLGDPDMAAVRTALDLVLAAYEPFPALAVDRSWSLIAANRAVALLLEGTAPALLEPPVNVLRLSLRPDGLAPRILNLAQWRRHVLHRLGREAHLSGDLGLAALHRELLALPGGLDRSPPNGIAVPLLLRSGDEVLSFLSTVTTFGTAVDLTAAELSVEAFLPADAATAAALRRAGETPLVPEDVEDAGEEARTRGDDGVTGDDVEPTPGGTGLGA</sequence>
<dbReference type="CDD" id="cd00093">
    <property type="entry name" value="HTH_XRE"/>
    <property type="match status" value="1"/>
</dbReference>
<evidence type="ECO:0000313" key="3">
    <source>
        <dbReference type="EMBL" id="MDT0274300.1"/>
    </source>
</evidence>
<reference evidence="4" key="1">
    <citation type="submission" date="2023-07" db="EMBL/GenBank/DDBJ databases">
        <title>30 novel species of actinomycetes from the DSMZ collection.</title>
        <authorList>
            <person name="Nouioui I."/>
        </authorList>
    </citation>
    <scope>NUCLEOTIDE SEQUENCE [LARGE SCALE GENOMIC DNA]</scope>
    <source>
        <strain evidence="4">DSM 46792</strain>
    </source>
</reference>
<proteinExistence type="predicted"/>
<dbReference type="RefSeq" id="WP_311343153.1">
    <property type="nucleotide sequence ID" value="NZ_JAVREI010000001.1"/>
</dbReference>
<dbReference type="PANTHER" id="PTHR35010:SF4">
    <property type="entry name" value="BLL5781 PROTEIN"/>
    <property type="match status" value="1"/>
</dbReference>
<dbReference type="Proteomes" id="UP001183222">
    <property type="component" value="Unassembled WGS sequence"/>
</dbReference>
<dbReference type="Pfam" id="PF17765">
    <property type="entry name" value="MLTR_LBD"/>
    <property type="match status" value="1"/>
</dbReference>
<dbReference type="SMART" id="SM00530">
    <property type="entry name" value="HTH_XRE"/>
    <property type="match status" value="1"/>
</dbReference>
<dbReference type="PANTHER" id="PTHR35010">
    <property type="entry name" value="BLL4672 PROTEIN-RELATED"/>
    <property type="match status" value="1"/>
</dbReference>
<dbReference type="InterPro" id="IPR001387">
    <property type="entry name" value="Cro/C1-type_HTH"/>
</dbReference>
<dbReference type="Gene3D" id="3.30.450.180">
    <property type="match status" value="1"/>
</dbReference>
<dbReference type="InterPro" id="IPR010982">
    <property type="entry name" value="Lambda_DNA-bd_dom_sf"/>
</dbReference>
<dbReference type="Gene3D" id="1.10.260.40">
    <property type="entry name" value="lambda repressor-like DNA-binding domains"/>
    <property type="match status" value="1"/>
</dbReference>
<protein>
    <submittedName>
        <fullName evidence="3">Helix-turn-helix domain-containing protein</fullName>
    </submittedName>
</protein>
<accession>A0ABU2K1T8</accession>
<comment type="caution">
    <text evidence="3">The sequence shown here is derived from an EMBL/GenBank/DDBJ whole genome shotgun (WGS) entry which is preliminary data.</text>
</comment>
<evidence type="ECO:0000313" key="4">
    <source>
        <dbReference type="Proteomes" id="UP001183222"/>
    </source>
</evidence>
<dbReference type="SUPFAM" id="SSF47413">
    <property type="entry name" value="lambda repressor-like DNA-binding domains"/>
    <property type="match status" value="1"/>
</dbReference>
<feature type="domain" description="HTH cro/C1-type" evidence="2">
    <location>
        <begin position="14"/>
        <end position="68"/>
    </location>
</feature>
<gene>
    <name evidence="3" type="ORF">RM425_00140</name>
</gene>
<feature type="region of interest" description="Disordered" evidence="1">
    <location>
        <begin position="258"/>
        <end position="299"/>
    </location>
</feature>
<dbReference type="PROSITE" id="PS50943">
    <property type="entry name" value="HTH_CROC1"/>
    <property type="match status" value="1"/>
</dbReference>
<name>A0ABU2K1T8_9ACTN</name>
<dbReference type="InterPro" id="IPR041413">
    <property type="entry name" value="MLTR_LBD"/>
</dbReference>
<keyword evidence="4" id="KW-1185">Reference proteome</keyword>
<organism evidence="3 4">
    <name type="scientific">Blastococcus goldschmidtiae</name>
    <dbReference type="NCBI Taxonomy" id="3075546"/>
    <lineage>
        <taxon>Bacteria</taxon>
        <taxon>Bacillati</taxon>
        <taxon>Actinomycetota</taxon>
        <taxon>Actinomycetes</taxon>
        <taxon>Geodermatophilales</taxon>
        <taxon>Geodermatophilaceae</taxon>
        <taxon>Blastococcus</taxon>
    </lineage>
</organism>
<evidence type="ECO:0000256" key="1">
    <source>
        <dbReference type="SAM" id="MobiDB-lite"/>
    </source>
</evidence>
<evidence type="ECO:0000259" key="2">
    <source>
        <dbReference type="PROSITE" id="PS50943"/>
    </source>
</evidence>